<evidence type="ECO:0000313" key="2">
    <source>
        <dbReference type="EMBL" id="MDO5974390.1"/>
    </source>
</evidence>
<feature type="domain" description="Ig-like" evidence="1">
    <location>
        <begin position="734"/>
        <end position="808"/>
    </location>
</feature>
<dbReference type="Pfam" id="PF19081">
    <property type="entry name" value="Ig_7"/>
    <property type="match status" value="1"/>
</dbReference>
<evidence type="ECO:0000259" key="1">
    <source>
        <dbReference type="Pfam" id="PF19081"/>
    </source>
</evidence>
<name>A0ABT8WMK0_9FLAO</name>
<organism evidence="2 3">
    <name type="scientific">Flavivirga jejuensis</name>
    <dbReference type="NCBI Taxonomy" id="870487"/>
    <lineage>
        <taxon>Bacteria</taxon>
        <taxon>Pseudomonadati</taxon>
        <taxon>Bacteroidota</taxon>
        <taxon>Flavobacteriia</taxon>
        <taxon>Flavobacteriales</taxon>
        <taxon>Flavobacteriaceae</taxon>
        <taxon>Flavivirga</taxon>
    </lineage>
</organism>
<keyword evidence="3" id="KW-1185">Reference proteome</keyword>
<protein>
    <submittedName>
        <fullName evidence="2">Gliding motility-associated C-terminal domain-containing protein</fullName>
    </submittedName>
</protein>
<reference evidence="2" key="1">
    <citation type="submission" date="2023-07" db="EMBL/GenBank/DDBJ databases">
        <title>Two novel species in the genus Flavivirga.</title>
        <authorList>
            <person name="Kwon K."/>
        </authorList>
    </citation>
    <scope>NUCLEOTIDE SEQUENCE</scope>
    <source>
        <strain evidence="2">KACC 14158</strain>
    </source>
</reference>
<evidence type="ECO:0000313" key="3">
    <source>
        <dbReference type="Proteomes" id="UP001176806"/>
    </source>
</evidence>
<gene>
    <name evidence="2" type="ORF">Q4Q40_09360</name>
</gene>
<dbReference type="EMBL" id="JAUOEL010000003">
    <property type="protein sequence ID" value="MDO5974390.1"/>
    <property type="molecule type" value="Genomic_DNA"/>
</dbReference>
<dbReference type="Proteomes" id="UP001176806">
    <property type="component" value="Unassembled WGS sequence"/>
</dbReference>
<proteinExistence type="predicted"/>
<dbReference type="Pfam" id="PF13585">
    <property type="entry name" value="CHU_C"/>
    <property type="match status" value="1"/>
</dbReference>
<dbReference type="InterPro" id="IPR044023">
    <property type="entry name" value="Ig_7"/>
</dbReference>
<dbReference type="RefSeq" id="WP_303301531.1">
    <property type="nucleotide sequence ID" value="NZ_BAABDA010000050.1"/>
</dbReference>
<sequence length="908" mass="98495">MTTIDGDGDGVPDGIINLYDAFNAVHGGTPISLATGLWHDPGGNFALDETTGDLSLWNLRNSSISATDYQFTINNASCGSVPAVTINLVLGAFSGYAKGLNAGGTNLEVCDVGSTPRNICTLIADIDLFESLESTVNPHRNGVWKYNGSSPNFISLTGQNLSTLSVTIPYEKGQNLVDRDVFEFTYTVPGMAVPPCAPSAPVETTVTVSVVRKVFSGYPQNKRICERDILYGNYNLDINLNDDKYLLLEDYEGQWELDPLSFNQITSVNDSLINIRDIYDQIIDGGANQRFGCVQADYTYSVKKRSGVCQDTASTVSFKIYEHIRPFKQRTRPFERCAANVKVDLFDELEFTTDVNGVEYIYDSNSCTNWNFIFGPSNLGLASNTGSICETSVGYSSSGTINLLNADPGTYVFEYVVHENYNCNPDSFEALDYASDRCNPPPVLGGCGNESAFVTLTILPKNYAGEDTLGLSFCETNITITNPLDLFTLLTTKNNTTPIYRGPLGEWVDNNTGNVIANPVTLPNINNQQTFNYTYRTTTGPPNNCEDEADLSFTVYEAYQSGISTPIDVCNTNPIFNLFDRLGGAPNTTGTWSGPSGFSTTDHNAMFDPASSVAGDYIYTVPDNRDSTGTVVCSGNSVTVTVVIHQSPSAGNDSGPYGVCRSDLEIDLVDYLDATADLGGTFRDLDITNALTGSLLDVSQLVAGTYRFEYGIQGHTSCGLITSIILIEVAEVDVPTVVNQSFCAIQGATISDLLVSNGIDFNWYDTATSTNRLPLGTVLISGEDYYVAAIDSENCESERVQIIASVLPIDDPSCESCFKDGISVNGDGENDVFDLCGLPRVFPNFELKIFNRYGSTVYKGDRNTPLFEGKSNVALTVGDKLASGVYFYIFDPRDGATSPIQGNFYLSR</sequence>
<comment type="caution">
    <text evidence="2">The sequence shown here is derived from an EMBL/GenBank/DDBJ whole genome shotgun (WGS) entry which is preliminary data.</text>
</comment>
<accession>A0ABT8WMK0</accession>